<dbReference type="InterPro" id="IPR004853">
    <property type="entry name" value="Sugar_P_trans_dom"/>
</dbReference>
<organism evidence="7 8">
    <name type="scientific">Actinidia rufa</name>
    <dbReference type="NCBI Taxonomy" id="165716"/>
    <lineage>
        <taxon>Eukaryota</taxon>
        <taxon>Viridiplantae</taxon>
        <taxon>Streptophyta</taxon>
        <taxon>Embryophyta</taxon>
        <taxon>Tracheophyta</taxon>
        <taxon>Spermatophyta</taxon>
        <taxon>Magnoliopsida</taxon>
        <taxon>eudicotyledons</taxon>
        <taxon>Gunneridae</taxon>
        <taxon>Pentapetalae</taxon>
        <taxon>asterids</taxon>
        <taxon>Ericales</taxon>
        <taxon>Actinidiaceae</taxon>
        <taxon>Actinidia</taxon>
    </lineage>
</organism>
<evidence type="ECO:0000256" key="3">
    <source>
        <dbReference type="ARBA" id="ARBA00022989"/>
    </source>
</evidence>
<reference evidence="7 8" key="1">
    <citation type="submission" date="2019-07" db="EMBL/GenBank/DDBJ databases">
        <title>De Novo Assembly of kiwifruit Actinidia rufa.</title>
        <authorList>
            <person name="Sugita-Konishi S."/>
            <person name="Sato K."/>
            <person name="Mori E."/>
            <person name="Abe Y."/>
            <person name="Kisaki G."/>
            <person name="Hamano K."/>
            <person name="Suezawa K."/>
            <person name="Otani M."/>
            <person name="Fukuda T."/>
            <person name="Manabe T."/>
            <person name="Gomi K."/>
            <person name="Tabuchi M."/>
            <person name="Akimitsu K."/>
            <person name="Kataoka I."/>
        </authorList>
    </citation>
    <scope>NUCLEOTIDE SEQUENCE [LARGE SCALE GENOMIC DNA]</scope>
    <source>
        <strain evidence="8">cv. Fuchu</strain>
    </source>
</reference>
<dbReference type="Pfam" id="PF03151">
    <property type="entry name" value="TPT"/>
    <property type="match status" value="1"/>
</dbReference>
<sequence length="100" mass="10882">MTKLAIIPFTVLLETLFLKKQFSQKIKLSLFLLLVGVGIASVTDLQLNLVGTVLSLLAIITTCVGQIIKDKETVSLLGVKNMGQEKESHEVKKSAKDSLV</sequence>
<dbReference type="GO" id="GO:0016020">
    <property type="term" value="C:membrane"/>
    <property type="evidence" value="ECO:0007669"/>
    <property type="project" value="UniProtKB-SubCell"/>
</dbReference>
<evidence type="ECO:0000259" key="6">
    <source>
        <dbReference type="Pfam" id="PF03151"/>
    </source>
</evidence>
<feature type="transmembrane region" description="Helical" evidence="5">
    <location>
        <begin position="49"/>
        <end position="68"/>
    </location>
</feature>
<keyword evidence="2 5" id="KW-0812">Transmembrane</keyword>
<evidence type="ECO:0000256" key="4">
    <source>
        <dbReference type="ARBA" id="ARBA00023136"/>
    </source>
</evidence>
<comment type="caution">
    <text evidence="7">The sequence shown here is derived from an EMBL/GenBank/DDBJ whole genome shotgun (WGS) entry which is preliminary data.</text>
</comment>
<gene>
    <name evidence="7" type="ORF">Acr_26g0011610</name>
</gene>
<evidence type="ECO:0000256" key="2">
    <source>
        <dbReference type="ARBA" id="ARBA00022692"/>
    </source>
</evidence>
<name>A0A7J0H4B1_9ERIC</name>
<accession>A0A7J0H4B1</accession>
<dbReference type="InterPro" id="IPR050186">
    <property type="entry name" value="TPT_transporter"/>
</dbReference>
<keyword evidence="8" id="KW-1185">Reference proteome</keyword>
<comment type="subcellular location">
    <subcellularLocation>
        <location evidence="1">Membrane</location>
        <topology evidence="1">Multi-pass membrane protein</topology>
    </subcellularLocation>
</comment>
<keyword evidence="4 5" id="KW-0472">Membrane</keyword>
<keyword evidence="7" id="KW-0762">Sugar transport</keyword>
<dbReference type="PANTHER" id="PTHR11132">
    <property type="entry name" value="SOLUTE CARRIER FAMILY 35"/>
    <property type="match status" value="1"/>
</dbReference>
<feature type="domain" description="Sugar phosphate transporter" evidence="6">
    <location>
        <begin position="9"/>
        <end position="71"/>
    </location>
</feature>
<dbReference type="AlphaFoldDB" id="A0A7J0H4B1"/>
<evidence type="ECO:0000256" key="1">
    <source>
        <dbReference type="ARBA" id="ARBA00004141"/>
    </source>
</evidence>
<evidence type="ECO:0000313" key="7">
    <source>
        <dbReference type="EMBL" id="GFZ17892.1"/>
    </source>
</evidence>
<proteinExistence type="predicted"/>
<keyword evidence="3 5" id="KW-1133">Transmembrane helix</keyword>
<dbReference type="OrthoDB" id="5547497at2759"/>
<protein>
    <submittedName>
        <fullName evidence="7">Nucleotide/sugar transporter family protein</fullName>
    </submittedName>
</protein>
<evidence type="ECO:0000313" key="8">
    <source>
        <dbReference type="Proteomes" id="UP000585474"/>
    </source>
</evidence>
<dbReference type="Proteomes" id="UP000585474">
    <property type="component" value="Unassembled WGS sequence"/>
</dbReference>
<feature type="transmembrane region" description="Helical" evidence="5">
    <location>
        <begin position="26"/>
        <end position="43"/>
    </location>
</feature>
<evidence type="ECO:0000256" key="5">
    <source>
        <dbReference type="SAM" id="Phobius"/>
    </source>
</evidence>
<dbReference type="EMBL" id="BJWL01000026">
    <property type="protein sequence ID" value="GFZ17892.1"/>
    <property type="molecule type" value="Genomic_DNA"/>
</dbReference>
<keyword evidence="7" id="KW-0813">Transport</keyword>